<dbReference type="Proteomes" id="UP001271007">
    <property type="component" value="Unassembled WGS sequence"/>
</dbReference>
<dbReference type="InterPro" id="IPR051175">
    <property type="entry name" value="CLK_kinases"/>
</dbReference>
<dbReference type="Gene3D" id="3.30.200.20">
    <property type="entry name" value="Phosphorylase Kinase, domain 1"/>
    <property type="match status" value="1"/>
</dbReference>
<dbReference type="Pfam" id="PF00069">
    <property type="entry name" value="Pkinase"/>
    <property type="match status" value="2"/>
</dbReference>
<sequence>MASFLRRIFTVGQPELSPIRYPTSGFELLSAAAKIEEKRFEDGKSKRYYPVRLGECLATKYQVLGKLGFGSTSTVWHARDMQTHNHVALKIFARDHDNNDEFNMYQYLSTCPKAHPGSQLIRTALDTFTISANGGRHRCIVQKPLWESYRELLLRNPKRRFSEDLLKQGLRRALLALDYLHTVCHVVHTEDVDIKADNIILDIADAKLFDDYVANELEYPTPRKFVDGNPIYMSRRFGLPREFGQPILSDFGSAVRGDIEHDEDVQPNIYRAPEVMLEVPWSYPIDIWNLGCMIWDLFEGKHLFHGIDDKIPAESNPNDGGYTTRAHLAEVVGLLGLPPADLLSRGSRSKEFFTRDGQWCADFDIPHDTSLEASEEKFNDEDKAEFLRLVRSMLRWMPEDRKTAKDLLDDAWLNSDSV</sequence>
<dbReference type="GO" id="GO:0004674">
    <property type="term" value="F:protein serine/threonine kinase activity"/>
    <property type="evidence" value="ECO:0007669"/>
    <property type="project" value="UniProtKB-KW"/>
</dbReference>
<evidence type="ECO:0000313" key="9">
    <source>
        <dbReference type="Proteomes" id="UP001271007"/>
    </source>
</evidence>
<dbReference type="InterPro" id="IPR017441">
    <property type="entry name" value="Protein_kinase_ATP_BS"/>
</dbReference>
<dbReference type="GO" id="GO:0005524">
    <property type="term" value="F:ATP binding"/>
    <property type="evidence" value="ECO:0007669"/>
    <property type="project" value="UniProtKB-UniRule"/>
</dbReference>
<dbReference type="AlphaFoldDB" id="A0AAJ0G8K1"/>
<dbReference type="PROSITE" id="PS50011">
    <property type="entry name" value="PROTEIN_KINASE_DOM"/>
    <property type="match status" value="1"/>
</dbReference>
<dbReference type="InterPro" id="IPR011009">
    <property type="entry name" value="Kinase-like_dom_sf"/>
</dbReference>
<dbReference type="PANTHER" id="PTHR45646:SF11">
    <property type="entry name" value="SERINE_THREONINE-PROTEIN KINASE DOA"/>
    <property type="match status" value="1"/>
</dbReference>
<evidence type="ECO:0000256" key="1">
    <source>
        <dbReference type="ARBA" id="ARBA00022527"/>
    </source>
</evidence>
<dbReference type="PROSITE" id="PS00107">
    <property type="entry name" value="PROTEIN_KINASE_ATP"/>
    <property type="match status" value="1"/>
</dbReference>
<dbReference type="Gene3D" id="1.10.510.10">
    <property type="entry name" value="Transferase(Phosphotransferase) domain 1"/>
    <property type="match status" value="1"/>
</dbReference>
<dbReference type="PANTHER" id="PTHR45646">
    <property type="entry name" value="SERINE/THREONINE-PROTEIN KINASE DOA-RELATED"/>
    <property type="match status" value="1"/>
</dbReference>
<dbReference type="SMART" id="SM00220">
    <property type="entry name" value="S_TKc"/>
    <property type="match status" value="1"/>
</dbReference>
<evidence type="ECO:0000256" key="6">
    <source>
        <dbReference type="PROSITE-ProRule" id="PRU10141"/>
    </source>
</evidence>
<reference evidence="8" key="1">
    <citation type="submission" date="2023-04" db="EMBL/GenBank/DDBJ databases">
        <title>Black Yeasts Isolated from many extreme environments.</title>
        <authorList>
            <person name="Coleine C."/>
            <person name="Stajich J.E."/>
            <person name="Selbmann L."/>
        </authorList>
    </citation>
    <scope>NUCLEOTIDE SEQUENCE</scope>
    <source>
        <strain evidence="8">CCFEE 5312</strain>
    </source>
</reference>
<evidence type="ECO:0000256" key="3">
    <source>
        <dbReference type="ARBA" id="ARBA00022741"/>
    </source>
</evidence>
<organism evidence="8 9">
    <name type="scientific">Extremus antarcticus</name>
    <dbReference type="NCBI Taxonomy" id="702011"/>
    <lineage>
        <taxon>Eukaryota</taxon>
        <taxon>Fungi</taxon>
        <taxon>Dikarya</taxon>
        <taxon>Ascomycota</taxon>
        <taxon>Pezizomycotina</taxon>
        <taxon>Dothideomycetes</taxon>
        <taxon>Dothideomycetidae</taxon>
        <taxon>Mycosphaerellales</taxon>
        <taxon>Extremaceae</taxon>
        <taxon>Extremus</taxon>
    </lineage>
</organism>
<feature type="domain" description="Protein kinase" evidence="7">
    <location>
        <begin position="61"/>
        <end position="413"/>
    </location>
</feature>
<keyword evidence="3 6" id="KW-0547">Nucleotide-binding</keyword>
<evidence type="ECO:0000256" key="5">
    <source>
        <dbReference type="ARBA" id="ARBA00022840"/>
    </source>
</evidence>
<dbReference type="SUPFAM" id="SSF56112">
    <property type="entry name" value="Protein kinase-like (PK-like)"/>
    <property type="match status" value="1"/>
</dbReference>
<accession>A0AAJ0G8K1</accession>
<proteinExistence type="predicted"/>
<gene>
    <name evidence="8" type="ORF">LTR09_010461</name>
</gene>
<name>A0AAJ0G8K1_9PEZI</name>
<evidence type="ECO:0000256" key="2">
    <source>
        <dbReference type="ARBA" id="ARBA00022679"/>
    </source>
</evidence>
<protein>
    <recommendedName>
        <fullName evidence="7">Protein kinase domain-containing protein</fullName>
    </recommendedName>
</protein>
<evidence type="ECO:0000256" key="4">
    <source>
        <dbReference type="ARBA" id="ARBA00022777"/>
    </source>
</evidence>
<dbReference type="GO" id="GO:0043484">
    <property type="term" value="P:regulation of RNA splicing"/>
    <property type="evidence" value="ECO:0007669"/>
    <property type="project" value="TreeGrafter"/>
</dbReference>
<dbReference type="InterPro" id="IPR000719">
    <property type="entry name" value="Prot_kinase_dom"/>
</dbReference>
<feature type="binding site" evidence="6">
    <location>
        <position position="90"/>
    </location>
    <ligand>
        <name>ATP</name>
        <dbReference type="ChEBI" id="CHEBI:30616"/>
    </ligand>
</feature>
<evidence type="ECO:0000313" key="8">
    <source>
        <dbReference type="EMBL" id="KAK3048122.1"/>
    </source>
</evidence>
<keyword evidence="4" id="KW-0418">Kinase</keyword>
<keyword evidence="2" id="KW-0808">Transferase</keyword>
<keyword evidence="9" id="KW-1185">Reference proteome</keyword>
<evidence type="ECO:0000259" key="7">
    <source>
        <dbReference type="PROSITE" id="PS50011"/>
    </source>
</evidence>
<dbReference type="GO" id="GO:0005634">
    <property type="term" value="C:nucleus"/>
    <property type="evidence" value="ECO:0007669"/>
    <property type="project" value="TreeGrafter"/>
</dbReference>
<keyword evidence="5 6" id="KW-0067">ATP-binding</keyword>
<comment type="caution">
    <text evidence="8">The sequence shown here is derived from an EMBL/GenBank/DDBJ whole genome shotgun (WGS) entry which is preliminary data.</text>
</comment>
<dbReference type="EMBL" id="JAWDJX010000052">
    <property type="protein sequence ID" value="KAK3048122.1"/>
    <property type="molecule type" value="Genomic_DNA"/>
</dbReference>
<keyword evidence="1" id="KW-0723">Serine/threonine-protein kinase</keyword>